<dbReference type="EMBL" id="JBHMBE010000001">
    <property type="protein sequence ID" value="MFB9644829.1"/>
    <property type="molecule type" value="Genomic_DNA"/>
</dbReference>
<evidence type="ECO:0000259" key="2">
    <source>
        <dbReference type="Pfam" id="PF00296"/>
    </source>
</evidence>
<dbReference type="PANTHER" id="PTHR43244:SF1">
    <property type="entry name" value="5,10-METHYLENETETRAHYDROMETHANOPTERIN REDUCTASE"/>
    <property type="match status" value="1"/>
</dbReference>
<feature type="domain" description="Luciferase-like" evidence="2">
    <location>
        <begin position="23"/>
        <end position="101"/>
    </location>
</feature>
<accession>A0ABV5T0I3</accession>
<keyword evidence="1" id="KW-0560">Oxidoreductase</keyword>
<evidence type="ECO:0000313" key="4">
    <source>
        <dbReference type="Proteomes" id="UP001589611"/>
    </source>
</evidence>
<dbReference type="Proteomes" id="UP001589611">
    <property type="component" value="Unassembled WGS sequence"/>
</dbReference>
<evidence type="ECO:0000256" key="1">
    <source>
        <dbReference type="ARBA" id="ARBA00023002"/>
    </source>
</evidence>
<keyword evidence="4" id="KW-1185">Reference proteome</keyword>
<protein>
    <submittedName>
        <fullName evidence="3">LLM class flavin-dependent oxidoreductase</fullName>
    </submittedName>
</protein>
<comment type="caution">
    <text evidence="3">The sequence shown here is derived from an EMBL/GenBank/DDBJ whole genome shotgun (WGS) entry which is preliminary data.</text>
</comment>
<dbReference type="InterPro" id="IPR011251">
    <property type="entry name" value="Luciferase-like_dom"/>
</dbReference>
<sequence length="259" mass="27169">MSERGAVSLGIAASVGPELAGLLAPAVEAAGFHALWVNDTPGADAFPVLDAAARATSRLVLATGVLPVDRRPAATILGEVQAGQLPQERLVLGVGSGQTTVGALDRVGAAVSELRDALSARIVVGALGPKMRRLAVEKSDGVLLSWLTPAIARAQAEEARAVAPRTHVALYVRTALDSDAHARLQVETARYAAVPAYAANFARQGVDPDRTVWDAATEPGPDRLADYRTGVDEVILRAITAEDTLDAYLRFVEQARELL</sequence>
<dbReference type="Gene3D" id="3.20.20.30">
    <property type="entry name" value="Luciferase-like domain"/>
    <property type="match status" value="2"/>
</dbReference>
<gene>
    <name evidence="3" type="ORF">ACFFPJ_03340</name>
</gene>
<dbReference type="InterPro" id="IPR050564">
    <property type="entry name" value="F420-G6PD/mer"/>
</dbReference>
<organism evidence="3 4">
    <name type="scientific">Microbacterium terregens</name>
    <dbReference type="NCBI Taxonomy" id="69363"/>
    <lineage>
        <taxon>Bacteria</taxon>
        <taxon>Bacillati</taxon>
        <taxon>Actinomycetota</taxon>
        <taxon>Actinomycetes</taxon>
        <taxon>Micrococcales</taxon>
        <taxon>Microbacteriaceae</taxon>
        <taxon>Microbacterium</taxon>
    </lineage>
</organism>
<evidence type="ECO:0000313" key="3">
    <source>
        <dbReference type="EMBL" id="MFB9644829.1"/>
    </source>
</evidence>
<reference evidence="3 4" key="1">
    <citation type="submission" date="2024-09" db="EMBL/GenBank/DDBJ databases">
        <authorList>
            <person name="Sun Q."/>
            <person name="Mori K."/>
        </authorList>
    </citation>
    <scope>NUCLEOTIDE SEQUENCE [LARGE SCALE GENOMIC DNA]</scope>
    <source>
        <strain evidence="3 4">JCM 1342</strain>
    </source>
</reference>
<dbReference type="InterPro" id="IPR036661">
    <property type="entry name" value="Luciferase-like_sf"/>
</dbReference>
<proteinExistence type="predicted"/>
<name>A0ABV5T0I3_9MICO</name>
<dbReference type="SUPFAM" id="SSF51679">
    <property type="entry name" value="Bacterial luciferase-like"/>
    <property type="match status" value="1"/>
</dbReference>
<dbReference type="RefSeq" id="WP_344711626.1">
    <property type="nucleotide sequence ID" value="NZ_BAAAWH010000001.1"/>
</dbReference>
<dbReference type="PANTHER" id="PTHR43244">
    <property type="match status" value="1"/>
</dbReference>
<dbReference type="Pfam" id="PF00296">
    <property type="entry name" value="Bac_luciferase"/>
    <property type="match status" value="1"/>
</dbReference>